<dbReference type="EMBL" id="JBHUME010000005">
    <property type="protein sequence ID" value="MFD2611601.1"/>
    <property type="molecule type" value="Genomic_DNA"/>
</dbReference>
<keyword evidence="4" id="KW-1185">Reference proteome</keyword>
<keyword evidence="1" id="KW-0732">Signal</keyword>
<evidence type="ECO:0000259" key="2">
    <source>
        <dbReference type="Pfam" id="PF07833"/>
    </source>
</evidence>
<sequence length="284" mass="31985">MKKNILFALFFILSFVMVSPPALAAHPLQLVVDGVVVKTDISPEMKNNRLMVPLRVVSENLGAQVKWAGPYVTLTKKNLNVTIAKNNFTAVKNGKTIALDAKPYLKNNRLFVPLRFVAETLGCSVGYQNSTVTVNASPLIIDGVKINTLQQEYHMTMGGVVQHVYGSAYNESIYNLIVSNSGAVVEEPAEYDWFFYLDNPGSYYKRGQYDFLDKDGKTIRRFDIYTRNNAFPAEMLVSYPKFLVYDATTDKWRLFGDTANQNIWNVMDNAFKNGFVKIISDTVV</sequence>
<evidence type="ECO:0000313" key="4">
    <source>
        <dbReference type="Proteomes" id="UP001597541"/>
    </source>
</evidence>
<protein>
    <submittedName>
        <fullName evidence="3">Copper amine oxidase N-terminal domain-containing protein</fullName>
    </submittedName>
</protein>
<name>A0ABW5P8N6_9BACL</name>
<feature type="domain" description="Copper amine oxidase-like N-terminal" evidence="2">
    <location>
        <begin position="31"/>
        <end position="134"/>
    </location>
</feature>
<dbReference type="Gene3D" id="3.30.457.10">
    <property type="entry name" value="Copper amine oxidase-like, N-terminal domain"/>
    <property type="match status" value="1"/>
</dbReference>
<dbReference type="SUPFAM" id="SSF55383">
    <property type="entry name" value="Copper amine oxidase, domain N"/>
    <property type="match status" value="2"/>
</dbReference>
<dbReference type="Proteomes" id="UP001597541">
    <property type="component" value="Unassembled WGS sequence"/>
</dbReference>
<gene>
    <name evidence="3" type="ORF">ACFSUF_04105</name>
</gene>
<comment type="caution">
    <text evidence="3">The sequence shown here is derived from an EMBL/GenBank/DDBJ whole genome shotgun (WGS) entry which is preliminary data.</text>
</comment>
<evidence type="ECO:0000256" key="1">
    <source>
        <dbReference type="SAM" id="SignalP"/>
    </source>
</evidence>
<feature type="chain" id="PRO_5046323111" evidence="1">
    <location>
        <begin position="25"/>
        <end position="284"/>
    </location>
</feature>
<evidence type="ECO:0000313" key="3">
    <source>
        <dbReference type="EMBL" id="MFD2611601.1"/>
    </source>
</evidence>
<dbReference type="RefSeq" id="WP_377600425.1">
    <property type="nucleotide sequence ID" value="NZ_JBHUME010000005.1"/>
</dbReference>
<dbReference type="InterPro" id="IPR012854">
    <property type="entry name" value="Cu_amine_oxidase-like_N"/>
</dbReference>
<accession>A0ABW5P8N6</accession>
<feature type="signal peptide" evidence="1">
    <location>
        <begin position="1"/>
        <end position="24"/>
    </location>
</feature>
<organism evidence="3 4">
    <name type="scientific">Paenibacillus gansuensis</name>
    <dbReference type="NCBI Taxonomy" id="306542"/>
    <lineage>
        <taxon>Bacteria</taxon>
        <taxon>Bacillati</taxon>
        <taxon>Bacillota</taxon>
        <taxon>Bacilli</taxon>
        <taxon>Bacillales</taxon>
        <taxon>Paenibacillaceae</taxon>
        <taxon>Paenibacillus</taxon>
    </lineage>
</organism>
<dbReference type="InterPro" id="IPR036582">
    <property type="entry name" value="Mao_N_sf"/>
</dbReference>
<reference evidence="4" key="1">
    <citation type="journal article" date="2019" name="Int. J. Syst. Evol. Microbiol.">
        <title>The Global Catalogue of Microorganisms (GCM) 10K type strain sequencing project: providing services to taxonomists for standard genome sequencing and annotation.</title>
        <authorList>
            <consortium name="The Broad Institute Genomics Platform"/>
            <consortium name="The Broad Institute Genome Sequencing Center for Infectious Disease"/>
            <person name="Wu L."/>
            <person name="Ma J."/>
        </authorList>
    </citation>
    <scope>NUCLEOTIDE SEQUENCE [LARGE SCALE GENOMIC DNA]</scope>
    <source>
        <strain evidence="4">KCTC 3950</strain>
    </source>
</reference>
<proteinExistence type="predicted"/>
<dbReference type="Pfam" id="PF07833">
    <property type="entry name" value="Cu_amine_oxidN1"/>
    <property type="match status" value="1"/>
</dbReference>